<organism evidence="2">
    <name type="scientific">Triparma pacifica</name>
    <dbReference type="NCBI Taxonomy" id="91992"/>
    <lineage>
        <taxon>Eukaryota</taxon>
        <taxon>Sar</taxon>
        <taxon>Stramenopiles</taxon>
        <taxon>Ochrophyta</taxon>
        <taxon>Bolidophyceae</taxon>
        <taxon>Parmales</taxon>
        <taxon>Triparmaceae</taxon>
        <taxon>Triparma</taxon>
    </lineage>
</organism>
<dbReference type="EMBL" id="HBHE01000288">
    <property type="protein sequence ID" value="CAD9652637.1"/>
    <property type="molecule type" value="Transcribed_RNA"/>
</dbReference>
<feature type="region of interest" description="Disordered" evidence="1">
    <location>
        <begin position="418"/>
        <end position="444"/>
    </location>
</feature>
<dbReference type="AlphaFoldDB" id="A0A7S2VVF6"/>
<protein>
    <submittedName>
        <fullName evidence="2">Uncharacterized protein</fullName>
    </submittedName>
</protein>
<name>A0A7S2VVF6_9STRA</name>
<reference evidence="2" key="1">
    <citation type="submission" date="2021-01" db="EMBL/GenBank/DDBJ databases">
        <authorList>
            <person name="Corre E."/>
            <person name="Pelletier E."/>
            <person name="Niang G."/>
            <person name="Scheremetjew M."/>
            <person name="Finn R."/>
            <person name="Kale V."/>
            <person name="Holt S."/>
            <person name="Cochrane G."/>
            <person name="Meng A."/>
            <person name="Brown T."/>
            <person name="Cohen L."/>
        </authorList>
    </citation>
    <scope>NUCLEOTIDE SEQUENCE</scope>
    <source>
        <strain evidence="2">CCMP 1866</strain>
    </source>
</reference>
<evidence type="ECO:0000313" key="2">
    <source>
        <dbReference type="EMBL" id="CAD9652637.1"/>
    </source>
</evidence>
<sequence>MVQGFVLRGAHILRCRCYTGGQCYGSNDKKFLSHVTSSDRALSSFPSLNPSHVTGKNIIKVIRRQRQVDSLTDTGWKLQSGDNRVARGSIEIGVALAFSRCAYRARDEMSKLGLLASRKLVHSILEKMIGTCKAVLDPWVELKSVGGVEMYLADNYAIIGKRSTPKIGEGVVKGIRSITMAVCMLAMVQGKSAFDVDSNFDVNAGFEPKRVKESLAINEPFMVPEEDGRCDEHPLPIIRDLHQLEQQFGCFGDFPTYISKVLPALNKYKVKMWFTPQDQQVHWHHARLHRMLRDCSKEELRSRAITEEIEWQLKTTVHTIATFHVQKVLIEGVIYNSTDAFWVFMRLLGDRGERKYKGRGFNTLEEKLWKLKVAGLKAEAVKFGVPTVKSLSVKAAFIKAILKKKKGDVDDRAATAAVAASSQSVDGENEDDETPSQQLSATEVEERIVIFRRCSPGEG</sequence>
<proteinExistence type="predicted"/>
<accession>A0A7S2VVF6</accession>
<evidence type="ECO:0000256" key="1">
    <source>
        <dbReference type="SAM" id="MobiDB-lite"/>
    </source>
</evidence>
<gene>
    <name evidence="2" type="ORF">TPAC0785_LOCUS181</name>
</gene>